<gene>
    <name evidence="1" type="ORF">Bca52824_036349</name>
</gene>
<name>A0A8X7S524_BRACI</name>
<proteinExistence type="predicted"/>
<dbReference type="Proteomes" id="UP000886595">
    <property type="component" value="Unassembled WGS sequence"/>
</dbReference>
<evidence type="ECO:0000313" key="2">
    <source>
        <dbReference type="Proteomes" id="UP000886595"/>
    </source>
</evidence>
<dbReference type="AlphaFoldDB" id="A0A8X7S524"/>
<dbReference type="EMBL" id="JAAMPC010000008">
    <property type="protein sequence ID" value="KAG2299877.1"/>
    <property type="molecule type" value="Genomic_DNA"/>
</dbReference>
<reference evidence="1 2" key="1">
    <citation type="submission" date="2020-02" db="EMBL/GenBank/DDBJ databases">
        <authorList>
            <person name="Ma Q."/>
            <person name="Huang Y."/>
            <person name="Song X."/>
            <person name="Pei D."/>
        </authorList>
    </citation>
    <scope>NUCLEOTIDE SEQUENCE [LARGE SCALE GENOMIC DNA]</scope>
    <source>
        <strain evidence="1">Sxm20200214</strain>
        <tissue evidence="1">Leaf</tissue>
    </source>
</reference>
<comment type="caution">
    <text evidence="1">The sequence shown here is derived from an EMBL/GenBank/DDBJ whole genome shotgun (WGS) entry which is preliminary data.</text>
</comment>
<organism evidence="1 2">
    <name type="scientific">Brassica carinata</name>
    <name type="common">Ethiopian mustard</name>
    <name type="synonym">Abyssinian cabbage</name>
    <dbReference type="NCBI Taxonomy" id="52824"/>
    <lineage>
        <taxon>Eukaryota</taxon>
        <taxon>Viridiplantae</taxon>
        <taxon>Streptophyta</taxon>
        <taxon>Embryophyta</taxon>
        <taxon>Tracheophyta</taxon>
        <taxon>Spermatophyta</taxon>
        <taxon>Magnoliopsida</taxon>
        <taxon>eudicotyledons</taxon>
        <taxon>Gunneridae</taxon>
        <taxon>Pentapetalae</taxon>
        <taxon>rosids</taxon>
        <taxon>malvids</taxon>
        <taxon>Brassicales</taxon>
        <taxon>Brassicaceae</taxon>
        <taxon>Brassiceae</taxon>
        <taxon>Brassica</taxon>
    </lineage>
</organism>
<protein>
    <submittedName>
        <fullName evidence="1">Uncharacterized protein</fullName>
    </submittedName>
</protein>
<sequence length="67" mass="7714">MPIFMWKFEENVDPSDHHDSLLWYHNKNSLDAARGVLVILIPVHVNLAEDKDLEKVMSTMVSHGVRS</sequence>
<accession>A0A8X7S524</accession>
<evidence type="ECO:0000313" key="1">
    <source>
        <dbReference type="EMBL" id="KAG2299877.1"/>
    </source>
</evidence>
<keyword evidence="2" id="KW-1185">Reference proteome</keyword>